<keyword evidence="2" id="KW-1185">Reference proteome</keyword>
<sequence>MYNSVSTYTPDMYTRSMWSSLVSAPFPDVENFCFPHSSYRPDLDLSSSSEEEEPDENDIAVRVKRARQAYMQEVLDNWSKRPSCQPEARAARNAKLREAGRACKAAECPRDRCYELAVRIVMDFHICRAMGDKNASNSECIDDNYDELLSIEQGKQLYSERPSFAKPEYLAVKHQVELVRLDLWETEQTLLDRQRLYEHRIREAEGQLRDHRMMQEGWLRNKKSERKEGDPDTRAMDLEATILLNRNKLAAIKETILLRNADHFARIRGEKPIFTFPGITVDGIGLDVICHEP</sequence>
<organism evidence="1 2">
    <name type="scientific">Ixodes persulcatus</name>
    <name type="common">Taiga tick</name>
    <dbReference type="NCBI Taxonomy" id="34615"/>
    <lineage>
        <taxon>Eukaryota</taxon>
        <taxon>Metazoa</taxon>
        <taxon>Ecdysozoa</taxon>
        <taxon>Arthropoda</taxon>
        <taxon>Chelicerata</taxon>
        <taxon>Arachnida</taxon>
        <taxon>Acari</taxon>
        <taxon>Parasitiformes</taxon>
        <taxon>Ixodida</taxon>
        <taxon>Ixodoidea</taxon>
        <taxon>Ixodidae</taxon>
        <taxon>Ixodinae</taxon>
        <taxon>Ixodes</taxon>
    </lineage>
</organism>
<dbReference type="Proteomes" id="UP000805193">
    <property type="component" value="Unassembled WGS sequence"/>
</dbReference>
<protein>
    <submittedName>
        <fullName evidence="1">Uncharacterized protein</fullName>
    </submittedName>
</protein>
<comment type="caution">
    <text evidence="1">The sequence shown here is derived from an EMBL/GenBank/DDBJ whole genome shotgun (WGS) entry which is preliminary data.</text>
</comment>
<evidence type="ECO:0000313" key="1">
    <source>
        <dbReference type="EMBL" id="KAG0423230.1"/>
    </source>
</evidence>
<dbReference type="EMBL" id="JABSTQ010010128">
    <property type="protein sequence ID" value="KAG0423230.1"/>
    <property type="molecule type" value="Genomic_DNA"/>
</dbReference>
<gene>
    <name evidence="1" type="ORF">HPB47_000981</name>
</gene>
<reference evidence="1 2" key="1">
    <citation type="journal article" date="2020" name="Cell">
        <title>Large-Scale Comparative Analyses of Tick Genomes Elucidate Their Genetic Diversity and Vector Capacities.</title>
        <authorList>
            <consortium name="Tick Genome and Microbiome Consortium (TIGMIC)"/>
            <person name="Jia N."/>
            <person name="Wang J."/>
            <person name="Shi W."/>
            <person name="Du L."/>
            <person name="Sun Y."/>
            <person name="Zhan W."/>
            <person name="Jiang J.F."/>
            <person name="Wang Q."/>
            <person name="Zhang B."/>
            <person name="Ji P."/>
            <person name="Bell-Sakyi L."/>
            <person name="Cui X.M."/>
            <person name="Yuan T.T."/>
            <person name="Jiang B.G."/>
            <person name="Yang W.F."/>
            <person name="Lam T.T."/>
            <person name="Chang Q.C."/>
            <person name="Ding S.J."/>
            <person name="Wang X.J."/>
            <person name="Zhu J.G."/>
            <person name="Ruan X.D."/>
            <person name="Zhao L."/>
            <person name="Wei J.T."/>
            <person name="Ye R.Z."/>
            <person name="Que T.C."/>
            <person name="Du C.H."/>
            <person name="Zhou Y.H."/>
            <person name="Cheng J.X."/>
            <person name="Dai P.F."/>
            <person name="Guo W.B."/>
            <person name="Han X.H."/>
            <person name="Huang E.J."/>
            <person name="Li L.F."/>
            <person name="Wei W."/>
            <person name="Gao Y.C."/>
            <person name="Liu J.Z."/>
            <person name="Shao H.Z."/>
            <person name="Wang X."/>
            <person name="Wang C.C."/>
            <person name="Yang T.C."/>
            <person name="Huo Q.B."/>
            <person name="Li W."/>
            <person name="Chen H.Y."/>
            <person name="Chen S.E."/>
            <person name="Zhou L.G."/>
            <person name="Ni X.B."/>
            <person name="Tian J.H."/>
            <person name="Sheng Y."/>
            <person name="Liu T."/>
            <person name="Pan Y.S."/>
            <person name="Xia L.Y."/>
            <person name="Li J."/>
            <person name="Zhao F."/>
            <person name="Cao W.C."/>
        </authorList>
    </citation>
    <scope>NUCLEOTIDE SEQUENCE [LARGE SCALE GENOMIC DNA]</scope>
    <source>
        <strain evidence="1">Iper-2018</strain>
    </source>
</reference>
<accession>A0AC60PQM2</accession>
<evidence type="ECO:0000313" key="2">
    <source>
        <dbReference type="Proteomes" id="UP000805193"/>
    </source>
</evidence>
<name>A0AC60PQM2_IXOPE</name>
<proteinExistence type="predicted"/>